<dbReference type="GeneID" id="17302345"/>
<dbReference type="KEGG" id="gtt:GUITHDRAFT_71160"/>
<protein>
    <recommendedName>
        <fullName evidence="4">GPI inositol-deacylase</fullName>
    </recommendedName>
</protein>
<dbReference type="PaxDb" id="55529-EKX45578"/>
<dbReference type="PANTHER" id="PTHR47909">
    <property type="entry name" value="ALPHA/BETA-HYDROLASES SUPERFAMILY PROTEIN"/>
    <property type="match status" value="1"/>
</dbReference>
<dbReference type="Gene3D" id="3.40.50.1820">
    <property type="entry name" value="alpha/beta hydrolase"/>
    <property type="match status" value="1"/>
</dbReference>
<dbReference type="RefSeq" id="XP_005832558.1">
    <property type="nucleotide sequence ID" value="XM_005832501.1"/>
</dbReference>
<dbReference type="InterPro" id="IPR029058">
    <property type="entry name" value="AB_hydrolase_fold"/>
</dbReference>
<dbReference type="EMBL" id="JH992998">
    <property type="protein sequence ID" value="EKX45578.1"/>
    <property type="molecule type" value="Genomic_DNA"/>
</dbReference>
<dbReference type="PANTHER" id="PTHR47909:SF2">
    <property type="entry name" value="GPI INOSITOL-DEACYLASE"/>
    <property type="match status" value="1"/>
</dbReference>
<dbReference type="OrthoDB" id="10266594at2759"/>
<dbReference type="AlphaFoldDB" id="L1JAK6"/>
<reference evidence="3" key="2">
    <citation type="submission" date="2012-11" db="EMBL/GenBank/DDBJ databases">
        <authorList>
            <person name="Kuo A."/>
            <person name="Curtis B.A."/>
            <person name="Tanifuji G."/>
            <person name="Burki F."/>
            <person name="Gruber A."/>
            <person name="Irimia M."/>
            <person name="Maruyama S."/>
            <person name="Arias M.C."/>
            <person name="Ball S.G."/>
            <person name="Gile G.H."/>
            <person name="Hirakawa Y."/>
            <person name="Hopkins J.F."/>
            <person name="Rensing S.A."/>
            <person name="Schmutz J."/>
            <person name="Symeonidi A."/>
            <person name="Elias M."/>
            <person name="Eveleigh R.J."/>
            <person name="Herman E.K."/>
            <person name="Klute M.J."/>
            <person name="Nakayama T."/>
            <person name="Obornik M."/>
            <person name="Reyes-Prieto A."/>
            <person name="Armbrust E.V."/>
            <person name="Aves S.J."/>
            <person name="Beiko R.G."/>
            <person name="Coutinho P."/>
            <person name="Dacks J.B."/>
            <person name="Durnford D.G."/>
            <person name="Fast N.M."/>
            <person name="Green B.R."/>
            <person name="Grisdale C."/>
            <person name="Hempe F."/>
            <person name="Henrissat B."/>
            <person name="Hoppner M.P."/>
            <person name="Ishida K.-I."/>
            <person name="Kim E."/>
            <person name="Koreny L."/>
            <person name="Kroth P.G."/>
            <person name="Liu Y."/>
            <person name="Malik S.-B."/>
            <person name="Maier U.G."/>
            <person name="McRose D."/>
            <person name="Mock T."/>
            <person name="Neilson J.A."/>
            <person name="Onodera N.T."/>
            <person name="Poole A.M."/>
            <person name="Pritham E.J."/>
            <person name="Richards T.A."/>
            <person name="Rocap G."/>
            <person name="Roy S.W."/>
            <person name="Sarai C."/>
            <person name="Schaack S."/>
            <person name="Shirato S."/>
            <person name="Slamovits C.H."/>
            <person name="Spencer D.F."/>
            <person name="Suzuki S."/>
            <person name="Worden A.Z."/>
            <person name="Zauner S."/>
            <person name="Barry K."/>
            <person name="Bell C."/>
            <person name="Bharti A.K."/>
            <person name="Crow J.A."/>
            <person name="Grimwood J."/>
            <person name="Kramer R."/>
            <person name="Lindquist E."/>
            <person name="Lucas S."/>
            <person name="Salamov A."/>
            <person name="McFadden G.I."/>
            <person name="Lane C.E."/>
            <person name="Keeling P.J."/>
            <person name="Gray M.W."/>
            <person name="Grigoriev I.V."/>
            <person name="Archibald J.M."/>
        </authorList>
    </citation>
    <scope>NUCLEOTIDE SEQUENCE</scope>
    <source>
        <strain evidence="3">CCMP2712</strain>
    </source>
</reference>
<dbReference type="EnsemblProtists" id="EKX45578">
    <property type="protein sequence ID" value="EKX45578"/>
    <property type="gene ID" value="GUITHDRAFT_71160"/>
</dbReference>
<dbReference type="OMA" id="GTPFHTH"/>
<reference evidence="2" key="3">
    <citation type="submission" date="2015-06" db="UniProtKB">
        <authorList>
            <consortium name="EnsemblProtists"/>
        </authorList>
    </citation>
    <scope>IDENTIFICATION</scope>
</reference>
<evidence type="ECO:0000313" key="1">
    <source>
        <dbReference type="EMBL" id="EKX45578.1"/>
    </source>
</evidence>
<evidence type="ECO:0008006" key="4">
    <source>
        <dbReference type="Google" id="ProtNLM"/>
    </source>
</evidence>
<keyword evidence="3" id="KW-1185">Reference proteome</keyword>
<gene>
    <name evidence="1" type="ORF">GUITHDRAFT_71160</name>
</gene>
<dbReference type="eggNOG" id="ENOG502RZXS">
    <property type="taxonomic scope" value="Eukaryota"/>
</dbReference>
<name>L1JAK6_GUITC</name>
<evidence type="ECO:0000313" key="3">
    <source>
        <dbReference type="Proteomes" id="UP000011087"/>
    </source>
</evidence>
<accession>L1JAK6</accession>
<proteinExistence type="predicted"/>
<reference evidence="1 3" key="1">
    <citation type="journal article" date="2012" name="Nature">
        <title>Algal genomes reveal evolutionary mosaicism and the fate of nucleomorphs.</title>
        <authorList>
            <consortium name="DOE Joint Genome Institute"/>
            <person name="Curtis B.A."/>
            <person name="Tanifuji G."/>
            <person name="Burki F."/>
            <person name="Gruber A."/>
            <person name="Irimia M."/>
            <person name="Maruyama S."/>
            <person name="Arias M.C."/>
            <person name="Ball S.G."/>
            <person name="Gile G.H."/>
            <person name="Hirakawa Y."/>
            <person name="Hopkins J.F."/>
            <person name="Kuo A."/>
            <person name="Rensing S.A."/>
            <person name="Schmutz J."/>
            <person name="Symeonidi A."/>
            <person name="Elias M."/>
            <person name="Eveleigh R.J."/>
            <person name="Herman E.K."/>
            <person name="Klute M.J."/>
            <person name="Nakayama T."/>
            <person name="Obornik M."/>
            <person name="Reyes-Prieto A."/>
            <person name="Armbrust E.V."/>
            <person name="Aves S.J."/>
            <person name="Beiko R.G."/>
            <person name="Coutinho P."/>
            <person name="Dacks J.B."/>
            <person name="Durnford D.G."/>
            <person name="Fast N.M."/>
            <person name="Green B.R."/>
            <person name="Grisdale C.J."/>
            <person name="Hempel F."/>
            <person name="Henrissat B."/>
            <person name="Hoppner M.P."/>
            <person name="Ishida K."/>
            <person name="Kim E."/>
            <person name="Koreny L."/>
            <person name="Kroth P.G."/>
            <person name="Liu Y."/>
            <person name="Malik S.B."/>
            <person name="Maier U.G."/>
            <person name="McRose D."/>
            <person name="Mock T."/>
            <person name="Neilson J.A."/>
            <person name="Onodera N.T."/>
            <person name="Poole A.M."/>
            <person name="Pritham E.J."/>
            <person name="Richards T.A."/>
            <person name="Rocap G."/>
            <person name="Roy S.W."/>
            <person name="Sarai C."/>
            <person name="Schaack S."/>
            <person name="Shirato S."/>
            <person name="Slamovits C.H."/>
            <person name="Spencer D.F."/>
            <person name="Suzuki S."/>
            <person name="Worden A.Z."/>
            <person name="Zauner S."/>
            <person name="Barry K."/>
            <person name="Bell C."/>
            <person name="Bharti A.K."/>
            <person name="Crow J.A."/>
            <person name="Grimwood J."/>
            <person name="Kramer R."/>
            <person name="Lindquist E."/>
            <person name="Lucas S."/>
            <person name="Salamov A."/>
            <person name="McFadden G.I."/>
            <person name="Lane C.E."/>
            <person name="Keeling P.J."/>
            <person name="Gray M.W."/>
            <person name="Grigoriev I.V."/>
            <person name="Archibald J.M."/>
        </authorList>
    </citation>
    <scope>NUCLEOTIDE SEQUENCE</scope>
    <source>
        <strain evidence="1 3">CCMP2712</strain>
    </source>
</reference>
<dbReference type="SUPFAM" id="SSF53474">
    <property type="entry name" value="alpha/beta-Hydrolases"/>
    <property type="match status" value="1"/>
</dbReference>
<organism evidence="1">
    <name type="scientific">Guillardia theta (strain CCMP2712)</name>
    <name type="common">Cryptophyte</name>
    <dbReference type="NCBI Taxonomy" id="905079"/>
    <lineage>
        <taxon>Eukaryota</taxon>
        <taxon>Cryptophyceae</taxon>
        <taxon>Pyrenomonadales</taxon>
        <taxon>Geminigeraceae</taxon>
        <taxon>Guillardia</taxon>
    </lineage>
</organism>
<dbReference type="HOGENOM" id="CLU_065036_1_0_1"/>
<dbReference type="Proteomes" id="UP000011087">
    <property type="component" value="Unassembled WGS sequence"/>
</dbReference>
<sequence length="258" mass="28416">MAQGSERESRGEGRDVIIIVPGFLMDCRDFEPMARHFREDGWPAAVVPMKWWEWIPCLGGRSARPVLERIDYTVRRALEGSPAPQSASKVILVAHSAAGWISRIFLSVRQYGGRAYAGSRFVRTLITLGTPHGDSEGIAFENVKWANREGAPDGVRCVAVGGTGTLGASNDFTRNAYTFCGFPEEEVVELDGDGVTPLHSSLSFEGSEKIVLEDTTHAPSYPAAIAPELHRELKEGKRWYGSQGRVDTIIRALEQRVE</sequence>
<evidence type="ECO:0000313" key="2">
    <source>
        <dbReference type="EnsemblProtists" id="EKX45578"/>
    </source>
</evidence>